<dbReference type="EMBL" id="JADWYK010000004">
    <property type="protein sequence ID" value="MBG8553739.1"/>
    <property type="molecule type" value="Genomic_DNA"/>
</dbReference>
<reference evidence="1 2" key="1">
    <citation type="submission" date="2020-11" db="EMBL/GenBank/DDBJ databases">
        <title>Hymenobacter sp.</title>
        <authorList>
            <person name="Kim M.K."/>
        </authorList>
    </citation>
    <scope>NUCLEOTIDE SEQUENCE [LARGE SCALE GENOMIC DNA]</scope>
    <source>
        <strain evidence="1 2">BT594</strain>
    </source>
</reference>
<comment type="caution">
    <text evidence="1">The sequence shown here is derived from an EMBL/GenBank/DDBJ whole genome shotgun (WGS) entry which is preliminary data.</text>
</comment>
<gene>
    <name evidence="1" type="ORF">I5L79_09285</name>
</gene>
<proteinExistence type="predicted"/>
<dbReference type="PROSITE" id="PS51257">
    <property type="entry name" value="PROKAR_LIPOPROTEIN"/>
    <property type="match status" value="1"/>
</dbReference>
<evidence type="ECO:0000313" key="2">
    <source>
        <dbReference type="Proteomes" id="UP000601099"/>
    </source>
</evidence>
<name>A0ABS0L2T2_9BACT</name>
<dbReference type="Proteomes" id="UP000601099">
    <property type="component" value="Unassembled WGS sequence"/>
</dbReference>
<dbReference type="RefSeq" id="WP_196954753.1">
    <property type="nucleotide sequence ID" value="NZ_JADWYK010000004.1"/>
</dbReference>
<accession>A0ABS0L2T2</accession>
<organism evidence="1 2">
    <name type="scientific">Hymenobacter guriensis</name>
    <dbReference type="NCBI Taxonomy" id="2793065"/>
    <lineage>
        <taxon>Bacteria</taxon>
        <taxon>Pseudomonadati</taxon>
        <taxon>Bacteroidota</taxon>
        <taxon>Cytophagia</taxon>
        <taxon>Cytophagales</taxon>
        <taxon>Hymenobacteraceae</taxon>
        <taxon>Hymenobacter</taxon>
    </lineage>
</organism>
<evidence type="ECO:0000313" key="1">
    <source>
        <dbReference type="EMBL" id="MBG8553739.1"/>
    </source>
</evidence>
<protein>
    <recommendedName>
        <fullName evidence="3">DUF3592 domain-containing protein</fullName>
    </recommendedName>
</protein>
<sequence>MWQQFKRYIQLGFGLLLSCAVLLVSFSVLREATFDLTDVSSFSGILMEKGKTGAKFTLHIANCPYVFQVYKITQNYDDIDAKLTVGNEVKVYFNPSSTGTTGNSVQIYQLVQNGRVIIDSSLIKGQNRNGGLIGLIGGLALVIGTIREFRKRPSLPALYG</sequence>
<keyword evidence="2" id="KW-1185">Reference proteome</keyword>
<evidence type="ECO:0008006" key="3">
    <source>
        <dbReference type="Google" id="ProtNLM"/>
    </source>
</evidence>